<sequence>MSPPTSQDERMSRDGREPSRSGPSGAARWSDYLDWVRDEVASGVLRLSPEQQRTSLVPSGWTPLELLSHVLHMEQRWFVWGFLGATVADPWGDWDVPDPSLAESPRWRVSHDVTAEDLAARLEQVGVRTRDLLASYPLDTVGATGGRFAEDPPTLEWICFHVLAEYARHAGHLDIVVEIAG</sequence>
<evidence type="ECO:0000256" key="1">
    <source>
        <dbReference type="SAM" id="MobiDB-lite"/>
    </source>
</evidence>
<name>A0ABW0ZEC7_9ACTN</name>
<keyword evidence="3" id="KW-1185">Reference proteome</keyword>
<organism evidence="2 3">
    <name type="scientific">Nocardioides vastitatis</name>
    <dbReference type="NCBI Taxonomy" id="2568655"/>
    <lineage>
        <taxon>Bacteria</taxon>
        <taxon>Bacillati</taxon>
        <taxon>Actinomycetota</taxon>
        <taxon>Actinomycetes</taxon>
        <taxon>Propionibacteriales</taxon>
        <taxon>Nocardioidaceae</taxon>
        <taxon>Nocardioides</taxon>
    </lineage>
</organism>
<dbReference type="Proteomes" id="UP001596072">
    <property type="component" value="Unassembled WGS sequence"/>
</dbReference>
<dbReference type="InterPro" id="IPR007061">
    <property type="entry name" value="MST-like"/>
</dbReference>
<evidence type="ECO:0000313" key="2">
    <source>
        <dbReference type="EMBL" id="MFC5728687.1"/>
    </source>
</evidence>
<feature type="compositionally biased region" description="Basic and acidic residues" evidence="1">
    <location>
        <begin position="7"/>
        <end position="19"/>
    </location>
</feature>
<gene>
    <name evidence="2" type="ORF">ACFPQB_07135</name>
</gene>
<feature type="region of interest" description="Disordered" evidence="1">
    <location>
        <begin position="1"/>
        <end position="27"/>
    </location>
</feature>
<dbReference type="Gene3D" id="1.20.120.450">
    <property type="entry name" value="dinb family like domain"/>
    <property type="match status" value="1"/>
</dbReference>
<protein>
    <submittedName>
        <fullName evidence="2">DUF664 domain-containing protein</fullName>
    </submittedName>
</protein>
<dbReference type="InterPro" id="IPR034660">
    <property type="entry name" value="DinB/YfiT-like"/>
</dbReference>
<reference evidence="3" key="1">
    <citation type="journal article" date="2019" name="Int. J. Syst. Evol. Microbiol.">
        <title>The Global Catalogue of Microorganisms (GCM) 10K type strain sequencing project: providing services to taxonomists for standard genome sequencing and annotation.</title>
        <authorList>
            <consortium name="The Broad Institute Genomics Platform"/>
            <consortium name="The Broad Institute Genome Sequencing Center for Infectious Disease"/>
            <person name="Wu L."/>
            <person name="Ma J."/>
        </authorList>
    </citation>
    <scope>NUCLEOTIDE SEQUENCE [LARGE SCALE GENOMIC DNA]</scope>
    <source>
        <strain evidence="3">YIM 94188</strain>
    </source>
</reference>
<dbReference type="SUPFAM" id="SSF109854">
    <property type="entry name" value="DinB/YfiT-like putative metalloenzymes"/>
    <property type="match status" value="1"/>
</dbReference>
<evidence type="ECO:0000313" key="3">
    <source>
        <dbReference type="Proteomes" id="UP001596072"/>
    </source>
</evidence>
<accession>A0ABW0ZEC7</accession>
<dbReference type="EMBL" id="JBHSNS010000002">
    <property type="protein sequence ID" value="MFC5728687.1"/>
    <property type="molecule type" value="Genomic_DNA"/>
</dbReference>
<proteinExistence type="predicted"/>
<dbReference type="Pfam" id="PF04978">
    <property type="entry name" value="MST"/>
    <property type="match status" value="1"/>
</dbReference>
<comment type="caution">
    <text evidence="2">The sequence shown here is derived from an EMBL/GenBank/DDBJ whole genome shotgun (WGS) entry which is preliminary data.</text>
</comment>
<dbReference type="RefSeq" id="WP_240769646.1">
    <property type="nucleotide sequence ID" value="NZ_JBHSNS010000002.1"/>
</dbReference>